<dbReference type="PANTHER" id="PTHR30353:SF0">
    <property type="entry name" value="TRANSMEMBRANE PROTEIN"/>
    <property type="match status" value="1"/>
</dbReference>
<feature type="transmembrane region" description="Helical" evidence="7">
    <location>
        <begin position="56"/>
        <end position="77"/>
    </location>
</feature>
<comment type="subcellular location">
    <subcellularLocation>
        <location evidence="1 7">Cell membrane</location>
        <topology evidence="1 7">Multi-pass membrane protein</topology>
    </subcellularLocation>
</comment>
<dbReference type="Pfam" id="PF09335">
    <property type="entry name" value="VTT_dom"/>
    <property type="match status" value="1"/>
</dbReference>
<organism evidence="9 10">
    <name type="scientific">Tamaricihabitans halophyticus</name>
    <dbReference type="NCBI Taxonomy" id="1262583"/>
    <lineage>
        <taxon>Bacteria</taxon>
        <taxon>Bacillati</taxon>
        <taxon>Actinomycetota</taxon>
        <taxon>Actinomycetes</taxon>
        <taxon>Pseudonocardiales</taxon>
        <taxon>Pseudonocardiaceae</taxon>
        <taxon>Tamaricihabitans</taxon>
    </lineage>
</organism>
<keyword evidence="3 7" id="KW-1003">Cell membrane</keyword>
<keyword evidence="4 7" id="KW-0812">Transmembrane</keyword>
<dbReference type="PANTHER" id="PTHR30353">
    <property type="entry name" value="INNER MEMBRANE PROTEIN DEDA-RELATED"/>
    <property type="match status" value="1"/>
</dbReference>
<keyword evidence="5 7" id="KW-1133">Transmembrane helix</keyword>
<dbReference type="InterPro" id="IPR032816">
    <property type="entry name" value="VTT_dom"/>
</dbReference>
<evidence type="ECO:0000256" key="3">
    <source>
        <dbReference type="ARBA" id="ARBA00022475"/>
    </source>
</evidence>
<dbReference type="AlphaFoldDB" id="A0A4R2QIV2"/>
<comment type="similarity">
    <text evidence="2 7">Belongs to the DedA family.</text>
</comment>
<keyword evidence="6 7" id="KW-0472">Membrane</keyword>
<evidence type="ECO:0000256" key="5">
    <source>
        <dbReference type="ARBA" id="ARBA00022989"/>
    </source>
</evidence>
<feature type="transmembrane region" description="Helical" evidence="7">
    <location>
        <begin position="144"/>
        <end position="165"/>
    </location>
</feature>
<protein>
    <submittedName>
        <fullName evidence="9">Membrane protein DedA with SNARE-associated domain</fullName>
    </submittedName>
</protein>
<evidence type="ECO:0000313" key="10">
    <source>
        <dbReference type="Proteomes" id="UP000294911"/>
    </source>
</evidence>
<evidence type="ECO:0000313" key="9">
    <source>
        <dbReference type="EMBL" id="TCP49300.1"/>
    </source>
</evidence>
<evidence type="ECO:0000256" key="2">
    <source>
        <dbReference type="ARBA" id="ARBA00010792"/>
    </source>
</evidence>
<comment type="caution">
    <text evidence="9">The sequence shown here is derived from an EMBL/GenBank/DDBJ whole genome shotgun (WGS) entry which is preliminary data.</text>
</comment>
<keyword evidence="10" id="KW-1185">Reference proteome</keyword>
<proteinExistence type="inferred from homology"/>
<feature type="domain" description="VTT" evidence="8">
    <location>
        <begin position="46"/>
        <end position="161"/>
    </location>
</feature>
<evidence type="ECO:0000256" key="4">
    <source>
        <dbReference type="ARBA" id="ARBA00022692"/>
    </source>
</evidence>
<dbReference type="RefSeq" id="WP_165913016.1">
    <property type="nucleotide sequence ID" value="NZ_SLXQ01000009.1"/>
</dbReference>
<name>A0A4R2QIV2_9PSEU</name>
<evidence type="ECO:0000256" key="7">
    <source>
        <dbReference type="RuleBase" id="RU367016"/>
    </source>
</evidence>
<accession>A0A4R2QIV2</accession>
<dbReference type="EMBL" id="SLXQ01000009">
    <property type="protein sequence ID" value="TCP49300.1"/>
    <property type="molecule type" value="Genomic_DNA"/>
</dbReference>
<gene>
    <name evidence="9" type="ORF">EV191_109122</name>
</gene>
<dbReference type="GO" id="GO:0005886">
    <property type="term" value="C:plasma membrane"/>
    <property type="evidence" value="ECO:0007669"/>
    <property type="project" value="UniProtKB-SubCell"/>
</dbReference>
<feature type="transmembrane region" description="Helical" evidence="7">
    <location>
        <begin position="177"/>
        <end position="195"/>
    </location>
</feature>
<feature type="transmembrane region" description="Helical" evidence="7">
    <location>
        <begin position="12"/>
        <end position="36"/>
    </location>
</feature>
<reference evidence="9 10" key="1">
    <citation type="submission" date="2019-03" db="EMBL/GenBank/DDBJ databases">
        <title>Genomic Encyclopedia of Type Strains, Phase IV (KMG-IV): sequencing the most valuable type-strain genomes for metagenomic binning, comparative biology and taxonomic classification.</title>
        <authorList>
            <person name="Goeker M."/>
        </authorList>
    </citation>
    <scope>NUCLEOTIDE SEQUENCE [LARGE SCALE GENOMIC DNA]</scope>
    <source>
        <strain evidence="9 10">DSM 45765</strain>
    </source>
</reference>
<dbReference type="InterPro" id="IPR032818">
    <property type="entry name" value="DedA-like"/>
</dbReference>
<evidence type="ECO:0000259" key="8">
    <source>
        <dbReference type="Pfam" id="PF09335"/>
    </source>
</evidence>
<evidence type="ECO:0000256" key="6">
    <source>
        <dbReference type="ARBA" id="ARBA00023136"/>
    </source>
</evidence>
<evidence type="ECO:0000256" key="1">
    <source>
        <dbReference type="ARBA" id="ARBA00004651"/>
    </source>
</evidence>
<sequence>MITDALGWLADLPFPLVLLVAGLASTVESGLGIGMIFPGETGVLILATTATGVPRFVALVLVVAIGACLGDHVGYVLGRRYGLRLRETRLVRKLGVDRWDRAMAALHRYGASAVVVTRLIPVVRTLAPAAAGVSTLAYRRFLPASLAAGLLWAGTYVGVGAFAGASVRQLEAWLGRAGWLVLGALLLAGLAIWWYRRRRTVQSARSRSANCSPKSTTRLPS</sequence>
<dbReference type="Proteomes" id="UP000294911">
    <property type="component" value="Unassembled WGS sequence"/>
</dbReference>